<dbReference type="EMBL" id="LRGB01003123">
    <property type="protein sequence ID" value="KZS04225.1"/>
    <property type="molecule type" value="Genomic_DNA"/>
</dbReference>
<proteinExistence type="predicted"/>
<name>A0A0N8CDJ9_9CRUS</name>
<reference evidence="1 2" key="1">
    <citation type="submission" date="2016-03" db="EMBL/GenBank/DDBJ databases">
        <title>EvidentialGene: Evidence-directed Construction of Genes on Genomes.</title>
        <authorList>
            <person name="Gilbert D.G."/>
            <person name="Choi J.-H."/>
            <person name="Mockaitis K."/>
            <person name="Colbourne J."/>
            <person name="Pfrender M."/>
        </authorList>
    </citation>
    <scope>NUCLEOTIDE SEQUENCE [LARGE SCALE GENOMIC DNA]</scope>
    <source>
        <strain evidence="1 2">Xinb3</strain>
        <tissue evidence="1">Complete organism</tissue>
    </source>
</reference>
<gene>
    <name evidence="1" type="ORF">APZ42_032474</name>
</gene>
<evidence type="ECO:0000313" key="1">
    <source>
        <dbReference type="EMBL" id="KZS04225.1"/>
    </source>
</evidence>
<accession>A0A0N8CDJ9</accession>
<comment type="caution">
    <text evidence="1">The sequence shown here is derived from an EMBL/GenBank/DDBJ whole genome shotgun (WGS) entry which is preliminary data.</text>
</comment>
<sequence length="91" mass="10229">MVRKLHSYRNMRYVEVSEGQHNRRLRNITERTAAFWNVNSAPFGAYGNTQNPSSAYFTTLSAHAIIELASQAVGPAPFRGNLYQLGNVKSQ</sequence>
<dbReference type="Proteomes" id="UP000076858">
    <property type="component" value="Unassembled WGS sequence"/>
</dbReference>
<protein>
    <submittedName>
        <fullName evidence="1">Uncharacterized protein</fullName>
    </submittedName>
</protein>
<evidence type="ECO:0000313" key="2">
    <source>
        <dbReference type="Proteomes" id="UP000076858"/>
    </source>
</evidence>
<keyword evidence="2" id="KW-1185">Reference proteome</keyword>
<organism evidence="1 2">
    <name type="scientific">Daphnia magna</name>
    <dbReference type="NCBI Taxonomy" id="35525"/>
    <lineage>
        <taxon>Eukaryota</taxon>
        <taxon>Metazoa</taxon>
        <taxon>Ecdysozoa</taxon>
        <taxon>Arthropoda</taxon>
        <taxon>Crustacea</taxon>
        <taxon>Branchiopoda</taxon>
        <taxon>Diplostraca</taxon>
        <taxon>Cladocera</taxon>
        <taxon>Anomopoda</taxon>
        <taxon>Daphniidae</taxon>
        <taxon>Daphnia</taxon>
    </lineage>
</organism>
<dbReference type="AlphaFoldDB" id="A0A0N8CDJ9"/>